<comment type="caution">
    <text evidence="7">The sequence shown here is derived from an EMBL/GenBank/DDBJ whole genome shotgun (WGS) entry which is preliminary data.</text>
</comment>
<evidence type="ECO:0000256" key="6">
    <source>
        <dbReference type="ARBA" id="ARBA00023163"/>
    </source>
</evidence>
<dbReference type="EMBL" id="JAMXQS010000007">
    <property type="protein sequence ID" value="MCO6050976.1"/>
    <property type="molecule type" value="Genomic_DNA"/>
</dbReference>
<evidence type="ECO:0000313" key="7">
    <source>
        <dbReference type="EMBL" id="MCO6050976.1"/>
    </source>
</evidence>
<gene>
    <name evidence="7" type="ORF">NGM99_14425</name>
</gene>
<dbReference type="InterPro" id="IPR002481">
    <property type="entry name" value="FUR"/>
</dbReference>
<sequence>MTEAKALTKNQTLVLGALSGANGPLSAYDILDRLRPEGLRSPLQIYRALAPLVEQGRVHRLESLNSFVACAHDHTHGHHSHSPVVFAICETCGQVTEFSDEKVAQQLRGWAKDVGFKTGKTTLELRGTCRTCLAA</sequence>
<dbReference type="Gene3D" id="3.30.1490.190">
    <property type="match status" value="1"/>
</dbReference>
<keyword evidence="2" id="KW-0678">Repressor</keyword>
<evidence type="ECO:0000256" key="1">
    <source>
        <dbReference type="ARBA" id="ARBA00007957"/>
    </source>
</evidence>
<dbReference type="InterPro" id="IPR036388">
    <property type="entry name" value="WH-like_DNA-bd_sf"/>
</dbReference>
<dbReference type="PANTHER" id="PTHR33202">
    <property type="entry name" value="ZINC UPTAKE REGULATION PROTEIN"/>
    <property type="match status" value="1"/>
</dbReference>
<comment type="similarity">
    <text evidence="1">Belongs to the Fur family.</text>
</comment>
<protein>
    <submittedName>
        <fullName evidence="7">Transcriptional repressor</fullName>
    </submittedName>
</protein>
<evidence type="ECO:0000313" key="8">
    <source>
        <dbReference type="Proteomes" id="UP001205906"/>
    </source>
</evidence>
<dbReference type="Gene3D" id="1.10.10.10">
    <property type="entry name" value="Winged helix-like DNA-binding domain superfamily/Winged helix DNA-binding domain"/>
    <property type="match status" value="1"/>
</dbReference>
<evidence type="ECO:0000256" key="3">
    <source>
        <dbReference type="ARBA" id="ARBA00022833"/>
    </source>
</evidence>
<evidence type="ECO:0000256" key="4">
    <source>
        <dbReference type="ARBA" id="ARBA00023015"/>
    </source>
</evidence>
<dbReference type="Proteomes" id="UP001205906">
    <property type="component" value="Unassembled WGS sequence"/>
</dbReference>
<evidence type="ECO:0000256" key="2">
    <source>
        <dbReference type="ARBA" id="ARBA00022491"/>
    </source>
</evidence>
<accession>A0ABT1CAH1</accession>
<keyword evidence="8" id="KW-1185">Reference proteome</keyword>
<keyword evidence="5" id="KW-0238">DNA-binding</keyword>
<dbReference type="PANTHER" id="PTHR33202:SF6">
    <property type="entry name" value="ZINC UPTAKE REGULATION PROTEIN"/>
    <property type="match status" value="1"/>
</dbReference>
<proteinExistence type="inferred from homology"/>
<dbReference type="SUPFAM" id="SSF46785">
    <property type="entry name" value="Winged helix' DNA-binding domain"/>
    <property type="match status" value="1"/>
</dbReference>
<name>A0ABT1CAH1_9HYPH</name>
<dbReference type="RefSeq" id="WP_252820112.1">
    <property type="nucleotide sequence ID" value="NZ_JAMXQS010000007.1"/>
</dbReference>
<keyword evidence="4" id="KW-0805">Transcription regulation</keyword>
<reference evidence="7 8" key="1">
    <citation type="submission" date="2022-06" db="EMBL/GenBank/DDBJ databases">
        <title>Mesorhizobium sp. strain RP14 Genome sequencing and assembly.</title>
        <authorList>
            <person name="Kim I."/>
        </authorList>
    </citation>
    <scope>NUCLEOTIDE SEQUENCE [LARGE SCALE GENOMIC DNA]</scope>
    <source>
        <strain evidence="8">RP14(2022)</strain>
    </source>
</reference>
<keyword evidence="3" id="KW-0862">Zinc</keyword>
<dbReference type="InterPro" id="IPR036390">
    <property type="entry name" value="WH_DNA-bd_sf"/>
</dbReference>
<evidence type="ECO:0000256" key="5">
    <source>
        <dbReference type="ARBA" id="ARBA00023125"/>
    </source>
</evidence>
<keyword evidence="6" id="KW-0804">Transcription</keyword>
<organism evidence="7 8">
    <name type="scientific">Mesorhizobium liriopis</name>
    <dbReference type="NCBI Taxonomy" id="2953882"/>
    <lineage>
        <taxon>Bacteria</taxon>
        <taxon>Pseudomonadati</taxon>
        <taxon>Pseudomonadota</taxon>
        <taxon>Alphaproteobacteria</taxon>
        <taxon>Hyphomicrobiales</taxon>
        <taxon>Phyllobacteriaceae</taxon>
        <taxon>Mesorhizobium</taxon>
    </lineage>
</organism>
<dbReference type="Pfam" id="PF01475">
    <property type="entry name" value="FUR"/>
    <property type="match status" value="1"/>
</dbReference>
<dbReference type="InterPro" id="IPR043135">
    <property type="entry name" value="Fur_C"/>
</dbReference>